<dbReference type="SUPFAM" id="SSF109640">
    <property type="entry name" value="KRAB domain (Kruppel-associated box)"/>
    <property type="match status" value="1"/>
</dbReference>
<dbReference type="AlphaFoldDB" id="S7PMN8"/>
<keyword evidence="4" id="KW-1185">Reference proteome</keyword>
<dbReference type="InterPro" id="IPR036051">
    <property type="entry name" value="KRAB_dom_sf"/>
</dbReference>
<reference evidence="3 4" key="1">
    <citation type="journal article" date="2013" name="Nat. Commun.">
        <title>Genome analysis reveals insights into physiology and longevity of the Brandt's bat Myotis brandtii.</title>
        <authorList>
            <person name="Seim I."/>
            <person name="Fang X."/>
            <person name="Xiong Z."/>
            <person name="Lobanov A.V."/>
            <person name="Huang Z."/>
            <person name="Ma S."/>
            <person name="Feng Y."/>
            <person name="Turanov A.A."/>
            <person name="Zhu Y."/>
            <person name="Lenz T.L."/>
            <person name="Gerashchenko M.V."/>
            <person name="Fan D."/>
            <person name="Hee Yim S."/>
            <person name="Yao X."/>
            <person name="Jordan D."/>
            <person name="Xiong Y."/>
            <person name="Ma Y."/>
            <person name="Lyapunov A.N."/>
            <person name="Chen G."/>
            <person name="Kulakova O.I."/>
            <person name="Sun Y."/>
            <person name="Lee S.G."/>
            <person name="Bronson R.T."/>
            <person name="Moskalev A.A."/>
            <person name="Sunyaev S.R."/>
            <person name="Zhang G."/>
            <person name="Krogh A."/>
            <person name="Wang J."/>
            <person name="Gladyshev V.N."/>
        </authorList>
    </citation>
    <scope>NUCLEOTIDE SEQUENCE [LARGE SCALE GENOMIC DNA]</scope>
</reference>
<dbReference type="Gene3D" id="6.10.140.140">
    <property type="match status" value="1"/>
</dbReference>
<evidence type="ECO:0000259" key="2">
    <source>
        <dbReference type="PROSITE" id="PS50805"/>
    </source>
</evidence>
<dbReference type="Pfam" id="PF01352">
    <property type="entry name" value="KRAB"/>
    <property type="match status" value="1"/>
</dbReference>
<dbReference type="PANTHER" id="PTHR23232">
    <property type="entry name" value="KRAB DOMAIN C2H2 ZINC FINGER"/>
    <property type="match status" value="1"/>
</dbReference>
<sequence>MALRNKMPQISFEDVAVDFTLEEWQLLNPIQKNLYRDVMLENYSNLVFLGHEIIEPDAVWKLEQEEPWKINEEILNHDFSDVAYRYEALQEKQGVAQESSGECDHSRGLACEEPLHPLAWTAAVLRALTTPAAALVLTEAKKENLFHATKDTSGAGRGDQPQGLPSSPTTQAFFEEPQPSTSTSDLFPAAFASSMEPPAGQVPASSPAARGASVSPKGCGVPVTSEEPSSIQSVVPREGASFPPSEPQDPEGLEPITKRMRGDGEPNLKLHLLVADQGRDTHSALEEVRAAAEKPDKMEETLTCIICQDLLHDCVRCAHVGLGRGGSKPWVAFGVGSTATS</sequence>
<dbReference type="Proteomes" id="UP000052978">
    <property type="component" value="Unassembled WGS sequence"/>
</dbReference>
<evidence type="ECO:0000256" key="1">
    <source>
        <dbReference type="SAM" id="MobiDB-lite"/>
    </source>
</evidence>
<feature type="region of interest" description="Disordered" evidence="1">
    <location>
        <begin position="150"/>
        <end position="252"/>
    </location>
</feature>
<feature type="domain" description="KRAB" evidence="2">
    <location>
        <begin position="10"/>
        <end position="80"/>
    </location>
</feature>
<dbReference type="PROSITE" id="PS50805">
    <property type="entry name" value="KRAB"/>
    <property type="match status" value="1"/>
</dbReference>
<organism evidence="3 4">
    <name type="scientific">Myotis brandtii</name>
    <name type="common">Brandt's bat</name>
    <dbReference type="NCBI Taxonomy" id="109478"/>
    <lineage>
        <taxon>Eukaryota</taxon>
        <taxon>Metazoa</taxon>
        <taxon>Chordata</taxon>
        <taxon>Craniata</taxon>
        <taxon>Vertebrata</taxon>
        <taxon>Euteleostomi</taxon>
        <taxon>Mammalia</taxon>
        <taxon>Eutheria</taxon>
        <taxon>Laurasiatheria</taxon>
        <taxon>Chiroptera</taxon>
        <taxon>Yangochiroptera</taxon>
        <taxon>Vespertilionidae</taxon>
        <taxon>Myotis</taxon>
    </lineage>
</organism>
<evidence type="ECO:0000313" key="4">
    <source>
        <dbReference type="Proteomes" id="UP000052978"/>
    </source>
</evidence>
<accession>S7PMN8</accession>
<dbReference type="InterPro" id="IPR001909">
    <property type="entry name" value="KRAB"/>
</dbReference>
<dbReference type="InterPro" id="IPR050169">
    <property type="entry name" value="Krueppel_C2H2_ZnF"/>
</dbReference>
<dbReference type="GO" id="GO:0006355">
    <property type="term" value="P:regulation of DNA-templated transcription"/>
    <property type="evidence" value="ECO:0007669"/>
    <property type="project" value="InterPro"/>
</dbReference>
<gene>
    <name evidence="3" type="ORF">D623_10005224</name>
</gene>
<dbReference type="EMBL" id="KE163446">
    <property type="protein sequence ID" value="EPQ12108.1"/>
    <property type="molecule type" value="Genomic_DNA"/>
</dbReference>
<protein>
    <submittedName>
        <fullName evidence="3">E3 ubiquitin-protein ligase CHFR</fullName>
    </submittedName>
</protein>
<proteinExistence type="predicted"/>
<dbReference type="PANTHER" id="PTHR23232:SF142">
    <property type="entry name" value="GASTRULA ZINC FINGER PROTEIN XLCGF57.1-LIKE-RELATED"/>
    <property type="match status" value="1"/>
</dbReference>
<name>S7PMN8_MYOBR</name>
<dbReference type="CDD" id="cd07765">
    <property type="entry name" value="KRAB_A-box"/>
    <property type="match status" value="1"/>
</dbReference>
<dbReference type="SMART" id="SM00349">
    <property type="entry name" value="KRAB"/>
    <property type="match status" value="1"/>
</dbReference>
<feature type="compositionally biased region" description="Polar residues" evidence="1">
    <location>
        <begin position="163"/>
        <end position="185"/>
    </location>
</feature>
<evidence type="ECO:0000313" key="3">
    <source>
        <dbReference type="EMBL" id="EPQ12108.1"/>
    </source>
</evidence>